<evidence type="ECO:0000313" key="2">
    <source>
        <dbReference type="Proteomes" id="UP000440224"/>
    </source>
</evidence>
<dbReference type="RefSeq" id="WP_153818154.1">
    <property type="nucleotide sequence ID" value="NZ_WJIE01000001.1"/>
</dbReference>
<dbReference type="Proteomes" id="UP000440224">
    <property type="component" value="Unassembled WGS sequence"/>
</dbReference>
<dbReference type="InterPro" id="IPR036291">
    <property type="entry name" value="NAD(P)-bd_dom_sf"/>
</dbReference>
<evidence type="ECO:0008006" key="3">
    <source>
        <dbReference type="Google" id="ProtNLM"/>
    </source>
</evidence>
<name>A0A6N7PH14_9BACT</name>
<protein>
    <recommendedName>
        <fullName evidence="3">D-isomer specific 2-hydroxyacid dehydrogenase NAD-binding domain-containing protein</fullName>
    </recommendedName>
</protein>
<evidence type="ECO:0000313" key="1">
    <source>
        <dbReference type="EMBL" id="MRG91353.1"/>
    </source>
</evidence>
<dbReference type="Gene3D" id="3.40.50.720">
    <property type="entry name" value="NAD(P)-binding Rossmann-like Domain"/>
    <property type="match status" value="2"/>
</dbReference>
<keyword evidence="2" id="KW-1185">Reference proteome</keyword>
<comment type="caution">
    <text evidence="1">The sequence shown here is derived from an EMBL/GenBank/DDBJ whole genome shotgun (WGS) entry which is preliminary data.</text>
</comment>
<accession>A0A6N7PH14</accession>
<organism evidence="1 2">
    <name type="scientific">Polyangium spumosum</name>
    <dbReference type="NCBI Taxonomy" id="889282"/>
    <lineage>
        <taxon>Bacteria</taxon>
        <taxon>Pseudomonadati</taxon>
        <taxon>Myxococcota</taxon>
        <taxon>Polyangia</taxon>
        <taxon>Polyangiales</taxon>
        <taxon>Polyangiaceae</taxon>
        <taxon>Polyangium</taxon>
    </lineage>
</organism>
<dbReference type="OrthoDB" id="9793626at2"/>
<proteinExistence type="predicted"/>
<gene>
    <name evidence="1" type="ORF">GF068_05360</name>
</gene>
<dbReference type="SUPFAM" id="SSF51735">
    <property type="entry name" value="NAD(P)-binding Rossmann-fold domains"/>
    <property type="match status" value="1"/>
</dbReference>
<dbReference type="AlphaFoldDB" id="A0A6N7PH14"/>
<reference evidence="1 2" key="1">
    <citation type="submission" date="2019-10" db="EMBL/GenBank/DDBJ databases">
        <title>A soil myxobacterium in the family Polyangiaceae.</title>
        <authorList>
            <person name="Li Y."/>
            <person name="Wang J."/>
        </authorList>
    </citation>
    <scope>NUCLEOTIDE SEQUENCE [LARGE SCALE GENOMIC DNA]</scope>
    <source>
        <strain evidence="1 2">DSM 14734</strain>
    </source>
</reference>
<sequence length="62" mass="6895">MALDVFWEVPWDPADPPYQREDVVVLPHVAGSTEEAFARIADIVAGNVQRLLGEEALLHRIA</sequence>
<dbReference type="EMBL" id="WJIE01000001">
    <property type="protein sequence ID" value="MRG91353.1"/>
    <property type="molecule type" value="Genomic_DNA"/>
</dbReference>